<dbReference type="SUPFAM" id="SSF53474">
    <property type="entry name" value="alpha/beta-Hydrolases"/>
    <property type="match status" value="1"/>
</dbReference>
<evidence type="ECO:0000313" key="3">
    <source>
        <dbReference type="EMBL" id="RYU79140.1"/>
    </source>
</evidence>
<accession>A0A4Q5LCS1</accession>
<comment type="caution">
    <text evidence="3">The sequence shown here is derived from an EMBL/GenBank/DDBJ whole genome shotgun (WGS) entry which is preliminary data.</text>
</comment>
<evidence type="ECO:0000313" key="4">
    <source>
        <dbReference type="Proteomes" id="UP000294155"/>
    </source>
</evidence>
<feature type="domain" description="AB hydrolase-1" evidence="2">
    <location>
        <begin position="97"/>
        <end position="309"/>
    </location>
</feature>
<dbReference type="RefSeq" id="WP_129921282.1">
    <property type="nucleotide sequence ID" value="NZ_SEWE01000021.1"/>
</dbReference>
<dbReference type="AlphaFoldDB" id="A0A4Q5LCS1"/>
<dbReference type="Proteomes" id="UP000294155">
    <property type="component" value="Unassembled WGS sequence"/>
</dbReference>
<feature type="region of interest" description="Disordered" evidence="1">
    <location>
        <begin position="191"/>
        <end position="222"/>
    </location>
</feature>
<keyword evidence="3" id="KW-0378">Hydrolase</keyword>
<reference evidence="3 4" key="1">
    <citation type="submission" date="2019-02" db="EMBL/GenBank/DDBJ databases">
        <title>Bacterial novel species isolated from soil.</title>
        <authorList>
            <person name="Jung H.-Y."/>
        </authorList>
    </citation>
    <scope>NUCLEOTIDE SEQUENCE [LARGE SCALE GENOMIC DNA]</scope>
    <source>
        <strain evidence="3 4">1-3-3-3</strain>
    </source>
</reference>
<feature type="compositionally biased region" description="Low complexity" evidence="1">
    <location>
        <begin position="415"/>
        <end position="450"/>
    </location>
</feature>
<protein>
    <submittedName>
        <fullName evidence="3">Alpha/beta fold hydrolase</fullName>
    </submittedName>
</protein>
<feature type="compositionally biased region" description="Low complexity" evidence="1">
    <location>
        <begin position="193"/>
        <end position="206"/>
    </location>
</feature>
<organism evidence="3 4">
    <name type="scientific">Hymenobacter persicinus</name>
    <dbReference type="NCBI Taxonomy" id="2025506"/>
    <lineage>
        <taxon>Bacteria</taxon>
        <taxon>Pseudomonadati</taxon>
        <taxon>Bacteroidota</taxon>
        <taxon>Cytophagia</taxon>
        <taxon>Cytophagales</taxon>
        <taxon>Hymenobacteraceae</taxon>
        <taxon>Hymenobacter</taxon>
    </lineage>
</organism>
<dbReference type="OrthoDB" id="869379at2"/>
<dbReference type="Pfam" id="PF12697">
    <property type="entry name" value="Abhydrolase_6"/>
    <property type="match status" value="1"/>
</dbReference>
<name>A0A4Q5LCS1_9BACT</name>
<dbReference type="InterPro" id="IPR029058">
    <property type="entry name" value="AB_hydrolase_fold"/>
</dbReference>
<dbReference type="GO" id="GO:0016787">
    <property type="term" value="F:hydrolase activity"/>
    <property type="evidence" value="ECO:0007669"/>
    <property type="project" value="UniProtKB-KW"/>
</dbReference>
<gene>
    <name evidence="3" type="ORF">EWM57_11445</name>
</gene>
<feature type="region of interest" description="Disordered" evidence="1">
    <location>
        <begin position="393"/>
        <end position="450"/>
    </location>
</feature>
<dbReference type="Gene3D" id="3.40.50.1820">
    <property type="entry name" value="alpha/beta hydrolase"/>
    <property type="match status" value="1"/>
</dbReference>
<keyword evidence="4" id="KW-1185">Reference proteome</keyword>
<dbReference type="EMBL" id="SEWE01000021">
    <property type="protein sequence ID" value="RYU79140.1"/>
    <property type="molecule type" value="Genomic_DNA"/>
</dbReference>
<proteinExistence type="predicted"/>
<evidence type="ECO:0000256" key="1">
    <source>
        <dbReference type="SAM" id="MobiDB-lite"/>
    </source>
</evidence>
<evidence type="ECO:0000259" key="2">
    <source>
        <dbReference type="Pfam" id="PF12697"/>
    </source>
</evidence>
<sequence length="450" mass="48045">MTDSPAPSEDSPDRPSRWRRLSAAARRAALFPVTGIDYLYRTGQAYRHFTLPILNGAIGDQLAARHDPRAIAFSLRRYGQDVAVADLHLPPAPNKTVVFLHGLMGDELIWQAGFPDAPRYGPLLQREAGVQCLYVRYNSGLHISENGEQLNQLLTELVTAYPEATRELVLIGHSMGGLVIRSAGYYGTHPELASSDPSAQPAAPLSGPGSEGPEAPNAQPTARPEAPWLARLKSVFLLGVPNEGSFLEQNSHLTSVVLRKVNVAPTRLLSDLIDQRSNGIKDLRHALLVAQDWQHPHANDVLFAPRTVVPPLPGVSYHVLVGSLLKTAGSALDHYFGDGLVGGGSAIGRLFGDPARPADTNIRTRVFTQQHHGSLLSNPEVYAYLREWVRSPAPPEAPTGTPEDLTGTTEASARTTEAPAGTTQAPTGAPEAPAGTTEASTGTTEAPTGS</sequence>
<dbReference type="InterPro" id="IPR000073">
    <property type="entry name" value="AB_hydrolase_1"/>
</dbReference>